<dbReference type="InterPro" id="IPR031325">
    <property type="entry name" value="RHS_repeat"/>
</dbReference>
<proteinExistence type="predicted"/>
<evidence type="ECO:0000313" key="3">
    <source>
        <dbReference type="Proteomes" id="UP000500826"/>
    </source>
</evidence>
<dbReference type="NCBIfam" id="TIGR01643">
    <property type="entry name" value="YD_repeat_2x"/>
    <property type="match status" value="5"/>
</dbReference>
<organism evidence="2 3">
    <name type="scientific">Ramlibacter terrae</name>
    <dbReference type="NCBI Taxonomy" id="2732511"/>
    <lineage>
        <taxon>Bacteria</taxon>
        <taxon>Pseudomonadati</taxon>
        <taxon>Pseudomonadota</taxon>
        <taxon>Betaproteobacteria</taxon>
        <taxon>Burkholderiales</taxon>
        <taxon>Comamonadaceae</taxon>
        <taxon>Ramlibacter</taxon>
    </lineage>
</organism>
<reference evidence="2 3" key="1">
    <citation type="submission" date="2020-05" db="EMBL/GenBank/DDBJ databases">
        <title>Ramlibacter rhizophilus sp. nov., isolated from rhizosphere soil of national flower Mugunghwa from South Korea.</title>
        <authorList>
            <person name="Zheng-Fei Y."/>
            <person name="Huan T."/>
        </authorList>
    </citation>
    <scope>NUCLEOTIDE SEQUENCE [LARGE SCALE GENOMIC DNA]</scope>
    <source>
        <strain evidence="2 3">H242</strain>
    </source>
</reference>
<feature type="compositionally biased region" description="Low complexity" evidence="1">
    <location>
        <begin position="350"/>
        <end position="361"/>
    </location>
</feature>
<dbReference type="Gene3D" id="2.180.10.10">
    <property type="entry name" value="RHS repeat-associated core"/>
    <property type="match status" value="3"/>
</dbReference>
<dbReference type="InterPro" id="IPR006530">
    <property type="entry name" value="YD"/>
</dbReference>
<feature type="compositionally biased region" description="Low complexity" evidence="1">
    <location>
        <begin position="282"/>
        <end position="298"/>
    </location>
</feature>
<dbReference type="PANTHER" id="PTHR32305:SF15">
    <property type="entry name" value="PROTEIN RHSA-RELATED"/>
    <property type="match status" value="1"/>
</dbReference>
<dbReference type="EMBL" id="CP053418">
    <property type="protein sequence ID" value="QJW83451.1"/>
    <property type="molecule type" value="Genomic_DNA"/>
</dbReference>
<dbReference type="Pfam" id="PF05593">
    <property type="entry name" value="RHS_repeat"/>
    <property type="match status" value="3"/>
</dbReference>
<keyword evidence="3" id="KW-1185">Reference proteome</keyword>
<sequence length="856" mass="91291">MTASNGERTIYDYTGNLLREVRTESASGTVTGTRVRYAYDSEQRLAKVTVDLSPADNSVADGKVYVTEYSYHGASKRVAGIVQDDGSKLAIEYVQVGSAFLVSSITDALGAVTRFTYVPAAAGQPARTMVQDALGQATIYEVDAEGRLSQAISPGGLRTHAFTYDAQGNVKTATDGAGATSTFTYDVRGNRTLEQHADGSVVRRTFNARNLLLTETVEGPVPLTTRYIYDASEKLLLFTVSGEGRVTGHVYEDGRRVTSVVYGAGCLPATPSRSRCSGHGQPRTSPPRCRSPRWPTTRAVSSPRAPSTVRSKPSCTTRPDDCCNTWQPEGRSRGTRTTARAACSPPPTPSTTRRQPCTTTPAPRPRSGWRTGWSPPGLRPGGAAGGGDEFSRHQRAGNDALHVRRCRPPAHDRRPRGSPHWMLYDTSGRKVADVDGNGTLTEYAYNAAGLLSRQRTYAAAATTSLLVDANGALRETTLELLRPQSSNADAREWRTYDDVGRLVGQAFAIGAGTTASVTKMAYDTAGRLVATTAYATSIAAPADADASFSTPVPSSDDRVTRYFHDADGLRIGMLDAEGYLSLTSYNAAGTAVEEVTHARAVDAALRAAAPLAAMTPVARSAADARILTFYDGRGRTVARVDAESHLTRMVYDAAGNVRQTVQYAVKVAATVTAQTPIEAARPERTTASDRTTDRTYDALGRLLSETSPEGLKTTYAYDAAGHLVTTDRAASAADRRSLLARYDVLGRLTGELAGEGAALLTGVADAAAIDAIWASHGITHAYDAASRRISSVDQLGRKTLFFYDEDGALTHTVDARGGVRERRYDARGRLVLEVAYASTIAVAGRPAGPIAPCCSR</sequence>
<name>A0ABX6P2U2_9BURK</name>
<protein>
    <submittedName>
        <fullName evidence="2">RHS repeat protein</fullName>
    </submittedName>
</protein>
<dbReference type="PANTHER" id="PTHR32305">
    <property type="match status" value="1"/>
</dbReference>
<dbReference type="InterPro" id="IPR050708">
    <property type="entry name" value="T6SS_VgrG/RHS"/>
</dbReference>
<dbReference type="Proteomes" id="UP000500826">
    <property type="component" value="Chromosome"/>
</dbReference>
<feature type="compositionally biased region" description="Basic residues" evidence="1">
    <location>
        <begin position="403"/>
        <end position="417"/>
    </location>
</feature>
<feature type="compositionally biased region" description="Polar residues" evidence="1">
    <location>
        <begin position="304"/>
        <end position="317"/>
    </location>
</feature>
<accession>A0ABX6P2U2</accession>
<evidence type="ECO:0000256" key="1">
    <source>
        <dbReference type="SAM" id="MobiDB-lite"/>
    </source>
</evidence>
<feature type="compositionally biased region" description="Gly residues" evidence="1">
    <location>
        <begin position="379"/>
        <end position="388"/>
    </location>
</feature>
<feature type="region of interest" description="Disordered" evidence="1">
    <location>
        <begin position="271"/>
        <end position="421"/>
    </location>
</feature>
<gene>
    <name evidence="2" type="ORF">HK414_02650</name>
</gene>
<evidence type="ECO:0000313" key="2">
    <source>
        <dbReference type="EMBL" id="QJW83451.1"/>
    </source>
</evidence>